<reference evidence="2" key="1">
    <citation type="submission" date="2017-05" db="EMBL/GenBank/DDBJ databases">
        <authorList>
            <person name="Imhoff J.F."/>
            <person name="Rahn T."/>
            <person name="Kuenzel S."/>
            <person name="Neulinger S.C."/>
        </authorList>
    </citation>
    <scope>NUCLEOTIDE SEQUENCE</scope>
    <source>
        <strain evidence="2">DSM 4395</strain>
    </source>
</reference>
<evidence type="ECO:0008006" key="4">
    <source>
        <dbReference type="Google" id="ProtNLM"/>
    </source>
</evidence>
<dbReference type="AlphaFoldDB" id="A0AAJ0XG17"/>
<reference evidence="2" key="2">
    <citation type="journal article" date="2020" name="Microorganisms">
        <title>Osmotic Adaptation and Compatible Solute Biosynthesis of Phototrophic Bacteria as Revealed from Genome Analyses.</title>
        <authorList>
            <person name="Imhoff J.F."/>
            <person name="Rahn T."/>
            <person name="Kunzel S."/>
            <person name="Keller A."/>
            <person name="Neulinger S.C."/>
        </authorList>
    </citation>
    <scope>NUCLEOTIDE SEQUENCE</scope>
    <source>
        <strain evidence="2">DSM 4395</strain>
    </source>
</reference>
<protein>
    <recommendedName>
        <fullName evidence="4">Tetratricopeptide repeat protein</fullName>
    </recommendedName>
</protein>
<dbReference type="Gene3D" id="1.25.40.10">
    <property type="entry name" value="Tetratricopeptide repeat domain"/>
    <property type="match status" value="1"/>
</dbReference>
<keyword evidence="3" id="KW-1185">Reference proteome</keyword>
<proteinExistence type="predicted"/>
<feature type="compositionally biased region" description="Polar residues" evidence="1">
    <location>
        <begin position="317"/>
        <end position="342"/>
    </location>
</feature>
<accession>A0AAJ0XG17</accession>
<gene>
    <name evidence="2" type="ORF">CCR82_06980</name>
</gene>
<dbReference type="InterPro" id="IPR011990">
    <property type="entry name" value="TPR-like_helical_dom_sf"/>
</dbReference>
<comment type="caution">
    <text evidence="2">The sequence shown here is derived from an EMBL/GenBank/DDBJ whole genome shotgun (WGS) entry which is preliminary data.</text>
</comment>
<evidence type="ECO:0000256" key="1">
    <source>
        <dbReference type="SAM" id="MobiDB-lite"/>
    </source>
</evidence>
<evidence type="ECO:0000313" key="3">
    <source>
        <dbReference type="Proteomes" id="UP001296967"/>
    </source>
</evidence>
<organism evidence="2 3">
    <name type="scientific">Halochromatium salexigens</name>
    <name type="common">Chromatium salexigens</name>
    <dbReference type="NCBI Taxonomy" id="49447"/>
    <lineage>
        <taxon>Bacteria</taxon>
        <taxon>Pseudomonadati</taxon>
        <taxon>Pseudomonadota</taxon>
        <taxon>Gammaproteobacteria</taxon>
        <taxon>Chromatiales</taxon>
        <taxon>Chromatiaceae</taxon>
        <taxon>Halochromatium</taxon>
    </lineage>
</organism>
<dbReference type="Proteomes" id="UP001296967">
    <property type="component" value="Unassembled WGS sequence"/>
</dbReference>
<feature type="region of interest" description="Disordered" evidence="1">
    <location>
        <begin position="303"/>
        <end position="342"/>
    </location>
</feature>
<dbReference type="EMBL" id="NHSF01000048">
    <property type="protein sequence ID" value="MBK5930272.1"/>
    <property type="molecule type" value="Genomic_DNA"/>
</dbReference>
<name>A0AAJ0XG17_HALSE</name>
<dbReference type="RefSeq" id="WP_201244697.1">
    <property type="nucleotide sequence ID" value="NZ_NHSF01000048.1"/>
</dbReference>
<sequence>MSETKLHQIRRRFSDAYRARHYTDCIRLATEGLQLAEANHDVATQTLMQVWLGESHWQRKETEPAVAALSRAAAAEPPADPGDVFNALSTLLNIAILERPLAEARALIAQGHTHLARHDQQRSRHMLDLSEGDLAARRGDWPAAQHHYRAAYEHQHGDTGSPRFTLASYQIKLAEASFMLGDAKALSDWCAQIHATPKLVEGDRLRAEQARLLCYRAGIAEPAGARGGAAATARRLLRWLEEIDGHQAEFARDAMQVLLREGDWLSVETWLNYPGIGDNPLMRGDLHLARARQALGLPALDPDWSTATPHPEVTANPAANANGLSEKTDPQTGTKPSIKTGSKTIAKARDNLEAARAHYIDKQTWAAHEDQRLETNHHRQRLDARLQRVEALTQKLP</sequence>
<evidence type="ECO:0000313" key="2">
    <source>
        <dbReference type="EMBL" id="MBK5930272.1"/>
    </source>
</evidence>